<dbReference type="InterPro" id="IPR026705">
    <property type="entry name" value="Hid-1/Ecm30"/>
</dbReference>
<dbReference type="PANTHER" id="PTHR21575">
    <property type="entry name" value="PROTEIN HID1"/>
    <property type="match status" value="1"/>
</dbReference>
<protein>
    <submittedName>
        <fullName evidence="2">Uncharacterized protein</fullName>
    </submittedName>
</protein>
<feature type="region of interest" description="Disordered" evidence="1">
    <location>
        <begin position="137"/>
        <end position="184"/>
    </location>
</feature>
<dbReference type="Pfam" id="PF12722">
    <property type="entry name" value="Hid1"/>
    <property type="match status" value="1"/>
</dbReference>
<comment type="caution">
    <text evidence="2">The sequence shown here is derived from an EMBL/GenBank/DDBJ whole genome shotgun (WGS) entry which is preliminary data.</text>
</comment>
<dbReference type="GO" id="GO:0016020">
    <property type="term" value="C:membrane"/>
    <property type="evidence" value="ECO:0007669"/>
    <property type="project" value="TreeGrafter"/>
</dbReference>
<reference evidence="2" key="1">
    <citation type="submission" date="2022-07" db="EMBL/GenBank/DDBJ databases">
        <title>Genome analysis of Parmales, a sister group of diatoms, reveals the evolutionary specialization of diatoms from phago-mixotrophs to photoautotrophs.</title>
        <authorList>
            <person name="Ban H."/>
            <person name="Sato S."/>
            <person name="Yoshikawa S."/>
            <person name="Kazumasa Y."/>
            <person name="Nakamura Y."/>
            <person name="Ichinomiya M."/>
            <person name="Saitoh K."/>
            <person name="Sato N."/>
            <person name="Blanc-Mathieu R."/>
            <person name="Endo H."/>
            <person name="Kuwata A."/>
            <person name="Ogata H."/>
        </authorList>
    </citation>
    <scope>NUCLEOTIDE SEQUENCE</scope>
</reference>
<dbReference type="PANTHER" id="PTHR21575:SF12">
    <property type="entry name" value="PROTEIN HID1"/>
    <property type="match status" value="1"/>
</dbReference>
<dbReference type="AlphaFoldDB" id="A0A9W6ZFK6"/>
<feature type="non-terminal residue" evidence="2">
    <location>
        <position position="1"/>
    </location>
</feature>
<keyword evidence="3" id="KW-1185">Reference proteome</keyword>
<evidence type="ECO:0000313" key="3">
    <source>
        <dbReference type="Proteomes" id="UP001165082"/>
    </source>
</evidence>
<gene>
    <name evidence="2" type="ORF">TrRE_jg12480</name>
</gene>
<evidence type="ECO:0000313" key="2">
    <source>
        <dbReference type="EMBL" id="GMH53489.1"/>
    </source>
</evidence>
<evidence type="ECO:0000256" key="1">
    <source>
        <dbReference type="SAM" id="MobiDB-lite"/>
    </source>
</evidence>
<accession>A0A9W6ZFK6</accession>
<feature type="compositionally biased region" description="Low complexity" evidence="1">
    <location>
        <begin position="144"/>
        <end position="161"/>
    </location>
</feature>
<dbReference type="GO" id="GO:0005797">
    <property type="term" value="C:Golgi medial cisterna"/>
    <property type="evidence" value="ECO:0007669"/>
    <property type="project" value="TreeGrafter"/>
</dbReference>
<dbReference type="OrthoDB" id="432953at2759"/>
<name>A0A9W6ZFK6_9STRA</name>
<dbReference type="EMBL" id="BRXZ01003368">
    <property type="protein sequence ID" value="GMH53489.1"/>
    <property type="molecule type" value="Genomic_DNA"/>
</dbReference>
<organism evidence="2 3">
    <name type="scientific">Triparma retinervis</name>
    <dbReference type="NCBI Taxonomy" id="2557542"/>
    <lineage>
        <taxon>Eukaryota</taxon>
        <taxon>Sar</taxon>
        <taxon>Stramenopiles</taxon>
        <taxon>Ochrophyta</taxon>
        <taxon>Bolidophyceae</taxon>
        <taxon>Parmales</taxon>
        <taxon>Triparmaceae</taxon>
        <taxon>Triparma</taxon>
    </lineage>
</organism>
<sequence length="184" mass="19919">VFSVLSPTSIRLLRRSHFSNLSTLITQATAQLCQVVETPYSIYFDQALNCVRVLTRLLPFVMEDVGESEGREEGGLKTKEEREELESKIEELCWGEGDGTPGLSGSDGYREPIGLLVVHAAMHMLFLPQFTCDYFEEPEDDSSDSASDSSDSGAPSSSRAAPPSPSPALLPPSLSASLDNLPPP</sequence>
<dbReference type="Proteomes" id="UP001165082">
    <property type="component" value="Unassembled WGS sequence"/>
</dbReference>
<feature type="compositionally biased region" description="Low complexity" evidence="1">
    <location>
        <begin position="171"/>
        <end position="184"/>
    </location>
</feature>
<proteinExistence type="predicted"/>
<dbReference type="GO" id="GO:0000138">
    <property type="term" value="C:Golgi trans cisterna"/>
    <property type="evidence" value="ECO:0007669"/>
    <property type="project" value="TreeGrafter"/>
</dbReference>
<feature type="non-terminal residue" evidence="2">
    <location>
        <position position="184"/>
    </location>
</feature>